<keyword evidence="5 8" id="KW-1015">Disulfide bond</keyword>
<keyword evidence="7" id="KW-0479">Metal-binding</keyword>
<dbReference type="GO" id="GO:0036503">
    <property type="term" value="P:ERAD pathway"/>
    <property type="evidence" value="ECO:0007669"/>
    <property type="project" value="UniProtKB-ARBA"/>
</dbReference>
<dbReference type="PANTHER" id="PTHR11742">
    <property type="entry name" value="MANNOSYL-OLIGOSACCHARIDE ALPHA-1,2-MANNOSIDASE-RELATED"/>
    <property type="match status" value="1"/>
</dbReference>
<dbReference type="Pfam" id="PF01532">
    <property type="entry name" value="Glyco_hydro_47"/>
    <property type="match status" value="1"/>
</dbReference>
<dbReference type="EMBL" id="JAFIMR010000021">
    <property type="protein sequence ID" value="KAI1865617.1"/>
    <property type="molecule type" value="Genomic_DNA"/>
</dbReference>
<dbReference type="GO" id="GO:0005975">
    <property type="term" value="P:carbohydrate metabolic process"/>
    <property type="evidence" value="ECO:0007669"/>
    <property type="project" value="InterPro"/>
</dbReference>
<evidence type="ECO:0000256" key="8">
    <source>
        <dbReference type="PIRSR" id="PIRSR601382-3"/>
    </source>
</evidence>
<feature type="active site" evidence="6">
    <location>
        <position position="602"/>
    </location>
</feature>
<keyword evidence="7" id="KW-0106">Calcium</keyword>
<evidence type="ECO:0000256" key="4">
    <source>
        <dbReference type="ARBA" id="ARBA00022801"/>
    </source>
</evidence>
<proteinExistence type="inferred from homology"/>
<feature type="compositionally biased region" description="Polar residues" evidence="10">
    <location>
        <begin position="829"/>
        <end position="839"/>
    </location>
</feature>
<protein>
    <recommendedName>
        <fullName evidence="9">alpha-1,2-Mannosidase</fullName>
        <ecNumber evidence="9">3.2.1.-</ecNumber>
    </recommendedName>
</protein>
<feature type="region of interest" description="Disordered" evidence="10">
    <location>
        <begin position="781"/>
        <end position="840"/>
    </location>
</feature>
<dbReference type="GO" id="GO:0005783">
    <property type="term" value="C:endoplasmic reticulum"/>
    <property type="evidence" value="ECO:0007669"/>
    <property type="project" value="TreeGrafter"/>
</dbReference>
<comment type="similarity">
    <text evidence="3 9">Belongs to the glycosyl hydrolase 47 family.</text>
</comment>
<dbReference type="Proteomes" id="UP000829685">
    <property type="component" value="Unassembled WGS sequence"/>
</dbReference>
<name>A0A9Q0ANW3_9PEZI</name>
<accession>A0A9Q0ANW3</accession>
<feature type="compositionally biased region" description="Basic and acidic residues" evidence="10">
    <location>
        <begin position="79"/>
        <end position="97"/>
    </location>
</feature>
<dbReference type="Gene3D" id="1.50.10.10">
    <property type="match status" value="3"/>
</dbReference>
<evidence type="ECO:0000256" key="9">
    <source>
        <dbReference type="RuleBase" id="RU361193"/>
    </source>
</evidence>
<evidence type="ECO:0000256" key="5">
    <source>
        <dbReference type="ARBA" id="ARBA00023157"/>
    </source>
</evidence>
<dbReference type="GO" id="GO:0005509">
    <property type="term" value="F:calcium ion binding"/>
    <property type="evidence" value="ECO:0007669"/>
    <property type="project" value="InterPro"/>
</dbReference>
<evidence type="ECO:0000256" key="1">
    <source>
        <dbReference type="ARBA" id="ARBA00001913"/>
    </source>
</evidence>
<gene>
    <name evidence="12" type="ORF">JX265_007940</name>
</gene>
<dbReference type="InterPro" id="IPR012341">
    <property type="entry name" value="6hp_glycosidase-like_sf"/>
</dbReference>
<dbReference type="InterPro" id="IPR001382">
    <property type="entry name" value="Glyco_hydro_47"/>
</dbReference>
<feature type="chain" id="PRO_5040274922" description="alpha-1,2-Mannosidase" evidence="11">
    <location>
        <begin position="28"/>
        <end position="1020"/>
    </location>
</feature>
<comment type="pathway">
    <text evidence="2">Protein modification; protein glycosylation.</text>
</comment>
<keyword evidence="11" id="KW-0732">Signal</keyword>
<dbReference type="AlphaFoldDB" id="A0A9Q0ANW3"/>
<feature type="signal peptide" evidence="11">
    <location>
        <begin position="1"/>
        <end position="27"/>
    </location>
</feature>
<sequence>MLRLRRYRVYLIITAVALLLLYRMSQDADWEGLPMRIDYGAGAKSKSEAPLSEPLRNTDHLPETLDLQRKRPQGQRPLQDQEKEPEKIKIPDLKEPFVDGDQADYTLPTTTRSKPEPTSVDKLPSEDSATAADAPVVVIPDRKTPHQVWEEQAELEKQEKLRQDGQQKQTTAETKTRATTTTTTTAHWQKPTEIFTIAPESIISLPTGKPKAIPKVQHGFKQETAEARDQREGRLAKVKSEMKRAWDGYRSYAWMHDELSPVTQKFRDPFCGWAATLVDALDTLWIMGMKEEFEEAVQAAAKIDFTTASRMEIPVFETTIRYLGGFLGAYDVSGGHEGGYQILLEKAVELAEILMGVFDTPNRMPILYYGWRPSSTGRPRRAAAGANLAELGSLSMEFTRLAQLTQENKYYDAIARITDALEEWQSRPNGTAIPGIFPESVDATGCNRTAARDAEIRLSEEEAQKVQSVMDTPDDYTGREYSQKSKASAMNKKVSDSSHVGKTGGTGAGKPKSLNSRSAIDDDDEDPQDRPLTVKTGAAAIKQKPTAPEIPSAPDLYQQMMIEKVTAEPYTIAELGTEVCYPQGLTSGGWGRDSFSMGGSQDSTYEYFPKQYLLLGGLESKYRDMHLKVAEAVKKWLLYRPMVPGDRDILFSAKLTTMGNPLEDALTEYEVTHLTCFLGGMFGMAGKIFDDPMDVEIGKKLTDGCVWAYETMPTGIMPEGATVVPCSNAGSCKWNETLWHQYLDPLWNTREVQIEDYYKRKAEKKKEAAEQAALEAKENAALASGGDSTMHQSPAAGETDTKVSKATVERESEVLKRGLGTTPHEELETSSNDNSPPTKTTKKLVLEDSLDFNLAGGTRRVGAPVKKTNAQIPLTDEDEEDPLKPDPHKPLSHEEYIATRIKNEKIPGGFVTINHRHYILRPEAIESVWYMYRITGDTTWQDKGWRMFESIIAATQTEAGHSAVQDVLTPGSSKSNEMESFWLAETLKYFYLLYSTPDVISLDDWVLNTEAHPFKRPTAT</sequence>
<keyword evidence="4 9" id="KW-0378">Hydrolase</keyword>
<evidence type="ECO:0000313" key="12">
    <source>
        <dbReference type="EMBL" id="KAI1865617.1"/>
    </source>
</evidence>
<feature type="compositionally biased region" description="Basic and acidic residues" evidence="10">
    <location>
        <begin position="154"/>
        <end position="165"/>
    </location>
</feature>
<evidence type="ECO:0000256" key="10">
    <source>
        <dbReference type="SAM" id="MobiDB-lite"/>
    </source>
</evidence>
<evidence type="ECO:0000256" key="2">
    <source>
        <dbReference type="ARBA" id="ARBA00004922"/>
    </source>
</evidence>
<feature type="active site" description="Proton donor" evidence="6">
    <location>
        <position position="317"/>
    </location>
</feature>
<comment type="caution">
    <text evidence="12">The sequence shown here is derived from an EMBL/GenBank/DDBJ whole genome shotgun (WGS) entry which is preliminary data.</text>
</comment>
<dbReference type="GO" id="GO:0016020">
    <property type="term" value="C:membrane"/>
    <property type="evidence" value="ECO:0007669"/>
    <property type="project" value="InterPro"/>
</dbReference>
<evidence type="ECO:0000256" key="11">
    <source>
        <dbReference type="SAM" id="SignalP"/>
    </source>
</evidence>
<feature type="disulfide bond" evidence="8">
    <location>
        <begin position="676"/>
        <end position="705"/>
    </location>
</feature>
<organism evidence="12 13">
    <name type="scientific">Neoarthrinium moseri</name>
    <dbReference type="NCBI Taxonomy" id="1658444"/>
    <lineage>
        <taxon>Eukaryota</taxon>
        <taxon>Fungi</taxon>
        <taxon>Dikarya</taxon>
        <taxon>Ascomycota</taxon>
        <taxon>Pezizomycotina</taxon>
        <taxon>Sordariomycetes</taxon>
        <taxon>Xylariomycetidae</taxon>
        <taxon>Amphisphaeriales</taxon>
        <taxon>Apiosporaceae</taxon>
        <taxon>Neoarthrinium</taxon>
    </lineage>
</organism>
<reference evidence="12" key="1">
    <citation type="submission" date="2021-03" db="EMBL/GenBank/DDBJ databases">
        <title>Revisited historic fungal species revealed as producer of novel bioactive compounds through whole genome sequencing and comparative genomics.</title>
        <authorList>
            <person name="Vignolle G.A."/>
            <person name="Hochenegger N."/>
            <person name="Mach R.L."/>
            <person name="Mach-Aigner A.R."/>
            <person name="Javad Rahimi M."/>
            <person name="Salim K.A."/>
            <person name="Chan C.M."/>
            <person name="Lim L.B.L."/>
            <person name="Cai F."/>
            <person name="Druzhinina I.S."/>
            <person name="U'Ren J.M."/>
            <person name="Derntl C."/>
        </authorList>
    </citation>
    <scope>NUCLEOTIDE SEQUENCE</scope>
    <source>
        <strain evidence="12">TUCIM 5799</strain>
    </source>
</reference>
<feature type="region of interest" description="Disordered" evidence="10">
    <location>
        <begin position="457"/>
        <end position="531"/>
    </location>
</feature>
<dbReference type="PRINTS" id="PR00747">
    <property type="entry name" value="GLYHDRLASE47"/>
</dbReference>
<feature type="region of interest" description="Disordered" evidence="10">
    <location>
        <begin position="151"/>
        <end position="185"/>
    </location>
</feature>
<dbReference type="EC" id="3.2.1.-" evidence="9"/>
<evidence type="ECO:0000256" key="7">
    <source>
        <dbReference type="PIRSR" id="PIRSR601382-2"/>
    </source>
</evidence>
<feature type="compositionally biased region" description="Basic and acidic residues" evidence="10">
    <location>
        <begin position="799"/>
        <end position="816"/>
    </location>
</feature>
<evidence type="ECO:0000256" key="3">
    <source>
        <dbReference type="ARBA" id="ARBA00007658"/>
    </source>
</evidence>
<feature type="active site" evidence="6">
    <location>
        <position position="923"/>
    </location>
</feature>
<evidence type="ECO:0000256" key="6">
    <source>
        <dbReference type="PIRSR" id="PIRSR601382-1"/>
    </source>
</evidence>
<feature type="active site" description="Proton donor" evidence="6">
    <location>
        <position position="719"/>
    </location>
</feature>
<keyword evidence="9" id="KW-0326">Glycosidase</keyword>
<dbReference type="InterPro" id="IPR036026">
    <property type="entry name" value="Seven-hairpin_glycosidases"/>
</dbReference>
<comment type="cofactor">
    <cofactor evidence="1 7">
        <name>Ca(2+)</name>
        <dbReference type="ChEBI" id="CHEBI:29108"/>
    </cofactor>
</comment>
<dbReference type="GO" id="GO:0004571">
    <property type="term" value="F:mannosyl-oligosaccharide 1,2-alpha-mannosidase activity"/>
    <property type="evidence" value="ECO:0007669"/>
    <property type="project" value="InterPro"/>
</dbReference>
<evidence type="ECO:0000313" key="13">
    <source>
        <dbReference type="Proteomes" id="UP000829685"/>
    </source>
</evidence>
<keyword evidence="13" id="KW-1185">Reference proteome</keyword>
<feature type="region of interest" description="Disordered" evidence="10">
    <location>
        <begin position="45"/>
        <end position="132"/>
    </location>
</feature>
<feature type="binding site" evidence="7">
    <location>
        <position position="1009"/>
    </location>
    <ligand>
        <name>Ca(2+)</name>
        <dbReference type="ChEBI" id="CHEBI:29108"/>
    </ligand>
</feature>
<feature type="compositionally biased region" description="Low complexity" evidence="10">
    <location>
        <begin position="170"/>
        <end position="185"/>
    </location>
</feature>
<feature type="compositionally biased region" description="Basic and acidic residues" evidence="10">
    <location>
        <begin position="56"/>
        <end position="69"/>
    </location>
</feature>
<dbReference type="InterPro" id="IPR050749">
    <property type="entry name" value="Glycosyl_Hydrolase_47"/>
</dbReference>
<dbReference type="SUPFAM" id="SSF48225">
    <property type="entry name" value="Seven-hairpin glycosidases"/>
    <property type="match status" value="1"/>
</dbReference>
<dbReference type="PANTHER" id="PTHR11742:SF103">
    <property type="entry name" value="ENDOPLASMIC RETICULUM MANNOSIDASE MNL2-RELATED"/>
    <property type="match status" value="1"/>
</dbReference>